<feature type="domain" description="SpoVT-AbrB" evidence="1">
    <location>
        <begin position="4"/>
        <end position="51"/>
    </location>
</feature>
<evidence type="ECO:0000313" key="2">
    <source>
        <dbReference type="EMBL" id="ERM02092.1"/>
    </source>
</evidence>
<dbReference type="PATRIC" id="fig|1337887.3.peg.2175"/>
<dbReference type="GO" id="GO:0003677">
    <property type="term" value="F:DNA binding"/>
    <property type="evidence" value="ECO:0007669"/>
    <property type="project" value="InterPro"/>
</dbReference>
<dbReference type="EMBL" id="ASXJ01000110">
    <property type="protein sequence ID" value="ERM02092.1"/>
    <property type="molecule type" value="Genomic_DNA"/>
</dbReference>
<dbReference type="Proteomes" id="UP000016842">
    <property type="component" value="Unassembled WGS sequence"/>
</dbReference>
<dbReference type="SMART" id="SM00966">
    <property type="entry name" value="SpoVT_AbrB"/>
    <property type="match status" value="1"/>
</dbReference>
<reference evidence="2 3" key="1">
    <citation type="journal article" date="2014" name="FEMS Microbiol. Lett.">
        <title>Genome sequencing analysis reveals virulence-related gene content of Ochrobactrum intermedium strain 229E, a urease-positive strain isolated from the human gastric niche.</title>
        <authorList>
            <person name="Kulkarni G.J."/>
            <person name="Shetty S."/>
            <person name="Dharne M.S."/>
            <person name="Shouche Y.S."/>
        </authorList>
    </citation>
    <scope>NUCLEOTIDE SEQUENCE [LARGE SCALE GENOMIC DNA]</scope>
    <source>
        <strain evidence="2 3">229E</strain>
    </source>
</reference>
<dbReference type="SUPFAM" id="SSF89447">
    <property type="entry name" value="AbrB/MazE/MraZ-like"/>
    <property type="match status" value="1"/>
</dbReference>
<protein>
    <submittedName>
        <fullName evidence="2">AbrB family transcriptional regulator</fullName>
    </submittedName>
</protein>
<gene>
    <name evidence="2" type="ORF">Q644_18360</name>
</gene>
<comment type="caution">
    <text evidence="2">The sequence shown here is derived from an EMBL/GenBank/DDBJ whole genome shotgun (WGS) entry which is preliminary data.</text>
</comment>
<dbReference type="NCBIfam" id="TIGR01439">
    <property type="entry name" value="lp_hng_hel_AbrB"/>
    <property type="match status" value="1"/>
</dbReference>
<dbReference type="Pfam" id="PF04014">
    <property type="entry name" value="MazE_antitoxin"/>
    <property type="match status" value="1"/>
</dbReference>
<accession>U4VGT1</accession>
<proteinExistence type="predicted"/>
<evidence type="ECO:0000259" key="1">
    <source>
        <dbReference type="SMART" id="SM00966"/>
    </source>
</evidence>
<dbReference type="InterPro" id="IPR007159">
    <property type="entry name" value="SpoVT-AbrB_dom"/>
</dbReference>
<sequence length="81" mass="8532">MSFSTVTSKGQITIPIKVRHDMGGLSVGDRIEFIRMEDGHYAVVSASGSVKSLKGIVPQPDTPVSLEDMDAAIASGGATRR</sequence>
<organism evidence="2 3">
    <name type="scientific">Brucella intermedia 229E</name>
    <dbReference type="NCBI Taxonomy" id="1337887"/>
    <lineage>
        <taxon>Bacteria</taxon>
        <taxon>Pseudomonadati</taxon>
        <taxon>Pseudomonadota</taxon>
        <taxon>Alphaproteobacteria</taxon>
        <taxon>Hyphomicrobiales</taxon>
        <taxon>Brucellaceae</taxon>
        <taxon>Brucella/Ochrobactrum group</taxon>
        <taxon>Brucella</taxon>
    </lineage>
</organism>
<evidence type="ECO:0000313" key="3">
    <source>
        <dbReference type="Proteomes" id="UP000016842"/>
    </source>
</evidence>
<name>U4VGT1_9HYPH</name>
<dbReference type="InterPro" id="IPR037914">
    <property type="entry name" value="SpoVT-AbrB_sf"/>
</dbReference>
<dbReference type="Gene3D" id="2.10.260.10">
    <property type="match status" value="1"/>
</dbReference>
<dbReference type="AlphaFoldDB" id="U4VGT1"/>